<comment type="catalytic activity">
    <reaction evidence="1">
        <text>a 1,2-diacyl-sn-glycero-3-phosphocholine + H2O = a 2-acyl-sn-glycero-3-phosphocholine + a fatty acid + H(+)</text>
        <dbReference type="Rhea" id="RHEA:18689"/>
        <dbReference type="ChEBI" id="CHEBI:15377"/>
        <dbReference type="ChEBI" id="CHEBI:15378"/>
        <dbReference type="ChEBI" id="CHEBI:28868"/>
        <dbReference type="ChEBI" id="CHEBI:57643"/>
        <dbReference type="ChEBI" id="CHEBI:57875"/>
        <dbReference type="EC" id="3.1.1.32"/>
    </reaction>
</comment>
<evidence type="ECO:0000256" key="1">
    <source>
        <dbReference type="ARBA" id="ARBA00000111"/>
    </source>
</evidence>
<feature type="domain" description="Lipase" evidence="9">
    <location>
        <begin position="56"/>
        <end position="339"/>
    </location>
</feature>
<protein>
    <recommendedName>
        <fullName evidence="4">phospholipase A1</fullName>
        <ecNumber evidence="4">3.1.1.32</ecNumber>
    </recommendedName>
</protein>
<comment type="subcellular location">
    <subcellularLocation>
        <location evidence="2">Secreted</location>
    </subcellularLocation>
</comment>
<dbReference type="GeneID" id="107220555"/>
<keyword evidence="10" id="KW-1185">Reference proteome</keyword>
<reference evidence="11" key="1">
    <citation type="submission" date="2025-08" db="UniProtKB">
        <authorList>
            <consortium name="RefSeq"/>
        </authorList>
    </citation>
    <scope>IDENTIFICATION</scope>
    <source>
        <tissue evidence="11">Thorax and Abdomen</tissue>
    </source>
</reference>
<evidence type="ECO:0000256" key="3">
    <source>
        <dbReference type="ARBA" id="ARBA00010701"/>
    </source>
</evidence>
<dbReference type="InterPro" id="IPR000734">
    <property type="entry name" value="TAG_lipase"/>
</dbReference>
<gene>
    <name evidence="11" type="primary">LOC107220555</name>
</gene>
<dbReference type="Pfam" id="PF00151">
    <property type="entry name" value="Lipase"/>
    <property type="match status" value="1"/>
</dbReference>
<feature type="transmembrane region" description="Helical" evidence="8">
    <location>
        <begin position="6"/>
        <end position="22"/>
    </location>
</feature>
<keyword evidence="8" id="KW-0812">Transmembrane</keyword>
<keyword evidence="5" id="KW-0964">Secreted</keyword>
<evidence type="ECO:0000256" key="2">
    <source>
        <dbReference type="ARBA" id="ARBA00004613"/>
    </source>
</evidence>
<keyword evidence="6" id="KW-0378">Hydrolase</keyword>
<organism evidence="10 11">
    <name type="scientific">Neodiprion lecontei</name>
    <name type="common">Redheaded pine sawfly</name>
    <dbReference type="NCBI Taxonomy" id="441921"/>
    <lineage>
        <taxon>Eukaryota</taxon>
        <taxon>Metazoa</taxon>
        <taxon>Ecdysozoa</taxon>
        <taxon>Arthropoda</taxon>
        <taxon>Hexapoda</taxon>
        <taxon>Insecta</taxon>
        <taxon>Pterygota</taxon>
        <taxon>Neoptera</taxon>
        <taxon>Endopterygota</taxon>
        <taxon>Hymenoptera</taxon>
        <taxon>Tenthredinoidea</taxon>
        <taxon>Diprionidae</taxon>
        <taxon>Diprioninae</taxon>
        <taxon>Neodiprion</taxon>
    </lineage>
</organism>
<evidence type="ECO:0000256" key="5">
    <source>
        <dbReference type="ARBA" id="ARBA00022525"/>
    </source>
</evidence>
<evidence type="ECO:0000256" key="6">
    <source>
        <dbReference type="ARBA" id="ARBA00022801"/>
    </source>
</evidence>
<evidence type="ECO:0000259" key="9">
    <source>
        <dbReference type="Pfam" id="PF00151"/>
    </source>
</evidence>
<evidence type="ECO:0000256" key="4">
    <source>
        <dbReference type="ARBA" id="ARBA00013179"/>
    </source>
</evidence>
<dbReference type="PANTHER" id="PTHR11610">
    <property type="entry name" value="LIPASE"/>
    <property type="match status" value="1"/>
</dbReference>
<comment type="similarity">
    <text evidence="3 7">Belongs to the AB hydrolase superfamily. Lipase family.</text>
</comment>
<dbReference type="PANTHER" id="PTHR11610:SF37">
    <property type="entry name" value="GH01208P"/>
    <property type="match status" value="1"/>
</dbReference>
<dbReference type="SUPFAM" id="SSF53474">
    <property type="entry name" value="alpha/beta-Hydrolases"/>
    <property type="match status" value="1"/>
</dbReference>
<evidence type="ECO:0000313" key="10">
    <source>
        <dbReference type="Proteomes" id="UP000829291"/>
    </source>
</evidence>
<feature type="transmembrane region" description="Helical" evidence="8">
    <location>
        <begin position="34"/>
        <end position="55"/>
    </location>
</feature>
<evidence type="ECO:0000313" key="11">
    <source>
        <dbReference type="RefSeq" id="XP_046592451.1"/>
    </source>
</evidence>
<keyword evidence="8" id="KW-1133">Transmembrane helix</keyword>
<accession>A0ABM3FWR4</accession>
<dbReference type="InterPro" id="IPR029058">
    <property type="entry name" value="AB_hydrolase_fold"/>
</dbReference>
<dbReference type="InterPro" id="IPR013818">
    <property type="entry name" value="Lipase"/>
</dbReference>
<dbReference type="EC" id="3.1.1.32" evidence="4"/>
<dbReference type="Gene3D" id="3.40.50.1820">
    <property type="entry name" value="alpha/beta hydrolase"/>
    <property type="match status" value="1"/>
</dbReference>
<keyword evidence="8" id="KW-0472">Membrane</keyword>
<evidence type="ECO:0000256" key="8">
    <source>
        <dbReference type="SAM" id="Phobius"/>
    </source>
</evidence>
<evidence type="ECO:0000256" key="7">
    <source>
        <dbReference type="RuleBase" id="RU004262"/>
    </source>
</evidence>
<dbReference type="PRINTS" id="PR00821">
    <property type="entry name" value="TAGLIPASE"/>
</dbReference>
<sequence length="368" mass="40122">MEKYLSLGPVVIFGSFLFYNIQSPRLSKHTSATIVVLLLLAVFCQAYLGAATNVAPGEITILLYNGSTTNEYIEYPIESAEQAVNNSAWNSSNPVVLYIHGINGTVDDESTTTVTDAYLKRGGHNFLALNYSQLARYNGFVYTALEAIVSNNAVVGDSLAELIDRFVAAGVPLSRFHFVGYSIGAHVAGRAARNVNGTFPRITALDPYIHGFYLNDNDDHLWKTDATIVDVIHTNGIVLGVGTSTGTVDFYPNSGYALQPGCSLTLLHLRRSLVCSSHSAYKYWSESVEDPSAFEAIACDSWTQFEAGECTGTTDYMGYGYSLNATGNFYLETNSESPYSMREKGIIYDGSKLNILSAEVLEWLGSLI</sequence>
<dbReference type="RefSeq" id="XP_046592451.1">
    <property type="nucleotide sequence ID" value="XM_046736495.1"/>
</dbReference>
<name>A0ABM3FWR4_NEOLC</name>
<proteinExistence type="inferred from homology"/>
<dbReference type="Proteomes" id="UP000829291">
    <property type="component" value="Chromosome 4"/>
</dbReference>